<dbReference type="Pfam" id="PF13439">
    <property type="entry name" value="Glyco_transf_4"/>
    <property type="match status" value="1"/>
</dbReference>
<keyword evidence="6" id="KW-1185">Reference proteome</keyword>
<keyword evidence="2" id="KW-0808">Transferase</keyword>
<dbReference type="EMBL" id="BPQR01000011">
    <property type="protein sequence ID" value="GJE05460.1"/>
    <property type="molecule type" value="Genomic_DNA"/>
</dbReference>
<comment type="caution">
    <text evidence="5">The sequence shown here is derived from an EMBL/GenBank/DDBJ whole genome shotgun (WGS) entry which is preliminary data.</text>
</comment>
<evidence type="ECO:0000313" key="5">
    <source>
        <dbReference type="EMBL" id="GJE05460.1"/>
    </source>
</evidence>
<dbReference type="Pfam" id="PF00534">
    <property type="entry name" value="Glycos_transf_1"/>
    <property type="match status" value="1"/>
</dbReference>
<dbReference type="Gene3D" id="3.40.50.2000">
    <property type="entry name" value="Glycogen Phosphorylase B"/>
    <property type="match status" value="2"/>
</dbReference>
<evidence type="ECO:0000256" key="2">
    <source>
        <dbReference type="ARBA" id="ARBA00022679"/>
    </source>
</evidence>
<dbReference type="InterPro" id="IPR028098">
    <property type="entry name" value="Glyco_trans_4-like_N"/>
</dbReference>
<dbReference type="PANTHER" id="PTHR12526:SF510">
    <property type="entry name" value="D-INOSITOL 3-PHOSPHATE GLYCOSYLTRANSFERASE"/>
    <property type="match status" value="1"/>
</dbReference>
<protein>
    <submittedName>
        <fullName evidence="5">D-inositol-3-phosphate glycosyltransferase</fullName>
    </submittedName>
</protein>
<evidence type="ECO:0000259" key="4">
    <source>
        <dbReference type="Pfam" id="PF13439"/>
    </source>
</evidence>
<reference evidence="5" key="2">
    <citation type="submission" date="2021-08" db="EMBL/GenBank/DDBJ databases">
        <authorList>
            <person name="Tani A."/>
            <person name="Ola A."/>
            <person name="Ogura Y."/>
            <person name="Katsura K."/>
            <person name="Hayashi T."/>
        </authorList>
    </citation>
    <scope>NUCLEOTIDE SEQUENCE</scope>
    <source>
        <strain evidence="5">LMG 23639</strain>
    </source>
</reference>
<feature type="domain" description="Glycosyl transferase family 1" evidence="3">
    <location>
        <begin position="199"/>
        <end position="364"/>
    </location>
</feature>
<sequence>MAARAENGRRLRIAQVVTRMDVGGVPEHVLTLARGLAASHEVTVVCGSIDTRNAAALAEAGVGVEHVDFRRLLHPAGDVRAFAGCLRLFRDRRFDVVHTHMSKAALVGTIAARLARVPAIVNTAHNLGFLALRRKLLRGLFWAYDRALFSLAIDRVITVSERVRCGAVDGRLFPADRTVAIHNGLAITGFEGRSSEANRLRSEFGIASEAPLLLSVARLVWFKGLDSLVAALPAVIARHPATRLVVVGAGPLLTELEAQAAALGVREAIVFAGERTDVPDCLAACDLFVLPSVSEGLPISILEAMAAGRAVVATEVGGVPELVTEGETGFVVPPRDPGALAAALLRLLDDPDLRARMGEAGRERVRTAFSPETMVARTLALYEEVLRERGRR</sequence>
<dbReference type="InterPro" id="IPR001296">
    <property type="entry name" value="Glyco_trans_1"/>
</dbReference>
<dbReference type="CDD" id="cd03808">
    <property type="entry name" value="GT4_CapM-like"/>
    <property type="match status" value="1"/>
</dbReference>
<dbReference type="Proteomes" id="UP001055102">
    <property type="component" value="Unassembled WGS sequence"/>
</dbReference>
<keyword evidence="1" id="KW-0328">Glycosyltransferase</keyword>
<name>A0ABQ4SQL5_9HYPH</name>
<dbReference type="SUPFAM" id="SSF53756">
    <property type="entry name" value="UDP-Glycosyltransferase/glycogen phosphorylase"/>
    <property type="match status" value="1"/>
</dbReference>
<proteinExistence type="predicted"/>
<evidence type="ECO:0000259" key="3">
    <source>
        <dbReference type="Pfam" id="PF00534"/>
    </source>
</evidence>
<accession>A0ABQ4SQL5</accession>
<evidence type="ECO:0000256" key="1">
    <source>
        <dbReference type="ARBA" id="ARBA00022676"/>
    </source>
</evidence>
<dbReference type="PANTHER" id="PTHR12526">
    <property type="entry name" value="GLYCOSYLTRANSFERASE"/>
    <property type="match status" value="1"/>
</dbReference>
<reference evidence="5" key="1">
    <citation type="journal article" date="2021" name="Front. Microbiol.">
        <title>Comprehensive Comparative Genomics and Phenotyping of Methylobacterium Species.</title>
        <authorList>
            <person name="Alessa O."/>
            <person name="Ogura Y."/>
            <person name="Fujitani Y."/>
            <person name="Takami H."/>
            <person name="Hayashi T."/>
            <person name="Sahin N."/>
            <person name="Tani A."/>
        </authorList>
    </citation>
    <scope>NUCLEOTIDE SEQUENCE</scope>
    <source>
        <strain evidence="5">LMG 23639</strain>
    </source>
</reference>
<dbReference type="RefSeq" id="WP_238274145.1">
    <property type="nucleotide sequence ID" value="NZ_BPQR01000011.1"/>
</dbReference>
<gene>
    <name evidence="5" type="primary">mshA_3</name>
    <name evidence="5" type="ORF">AOPFMNJM_0760</name>
</gene>
<feature type="domain" description="Glycosyltransferase subfamily 4-like N-terminal" evidence="4">
    <location>
        <begin position="22"/>
        <end position="185"/>
    </location>
</feature>
<organism evidence="5 6">
    <name type="scientific">Methylobacterium jeotgali</name>
    <dbReference type="NCBI Taxonomy" id="381630"/>
    <lineage>
        <taxon>Bacteria</taxon>
        <taxon>Pseudomonadati</taxon>
        <taxon>Pseudomonadota</taxon>
        <taxon>Alphaproteobacteria</taxon>
        <taxon>Hyphomicrobiales</taxon>
        <taxon>Methylobacteriaceae</taxon>
        <taxon>Methylobacterium</taxon>
    </lineage>
</organism>
<evidence type="ECO:0000313" key="6">
    <source>
        <dbReference type="Proteomes" id="UP001055102"/>
    </source>
</evidence>